<keyword evidence="1" id="KW-0472">Membrane</keyword>
<keyword evidence="1" id="KW-0812">Transmembrane</keyword>
<organism evidence="2 3">
    <name type="scientific">Tetradesmus obliquus</name>
    <name type="common">Green alga</name>
    <name type="synonym">Acutodesmus obliquus</name>
    <dbReference type="NCBI Taxonomy" id="3088"/>
    <lineage>
        <taxon>Eukaryota</taxon>
        <taxon>Viridiplantae</taxon>
        <taxon>Chlorophyta</taxon>
        <taxon>core chlorophytes</taxon>
        <taxon>Chlorophyceae</taxon>
        <taxon>CS clade</taxon>
        <taxon>Sphaeropleales</taxon>
        <taxon>Scenedesmaceae</taxon>
        <taxon>Tetradesmus</taxon>
    </lineage>
</organism>
<dbReference type="PANTHER" id="PTHR34292:SF2">
    <property type="entry name" value="OUTER SPORE WALL PROTEIN LDS1"/>
    <property type="match status" value="1"/>
</dbReference>
<feature type="transmembrane region" description="Helical" evidence="1">
    <location>
        <begin position="73"/>
        <end position="95"/>
    </location>
</feature>
<gene>
    <name evidence="2" type="ORF">BQ4739_LOCUS2633</name>
</gene>
<reference evidence="2 3" key="1">
    <citation type="submission" date="2016-10" db="EMBL/GenBank/DDBJ databases">
        <authorList>
            <person name="Cai Z."/>
        </authorList>
    </citation>
    <scope>NUCLEOTIDE SEQUENCE [LARGE SCALE GENOMIC DNA]</scope>
</reference>
<dbReference type="Proteomes" id="UP000256970">
    <property type="component" value="Unassembled WGS sequence"/>
</dbReference>
<dbReference type="EMBL" id="FNXT01000200">
    <property type="protein sequence ID" value="SZX62095.1"/>
    <property type="molecule type" value="Genomic_DNA"/>
</dbReference>
<dbReference type="AlphaFoldDB" id="A0A383V935"/>
<dbReference type="STRING" id="3088.A0A383V935"/>
<sequence>MPLTTAGLISGWTYPLRGIVVLSKAPELRSKVSHFLISITATSAATSAAWLWFFYSRHVQFISQLFGMAGGSLLAHFAAGVVVLAESTLPVYLLFSRQFNQLQGQLFDATLQLQGVTISPMQPKEQQALAAAVSQLQQQRAAAKAAAKEAWRKGGLASKATQLLLGGVTDIGSFATQLLLKPQPHGEGLLVREARSLITAAAGALLPPLLPLLALRDSGAAAVRLLSKYWDRKGVPRDADSRSLVAKQRSGELRSFGLVAGTLGGLPLLNWFLGLSNMVGAALLAADMEKKRGPVFVGHASAPWGAH</sequence>
<keyword evidence="3" id="KW-1185">Reference proteome</keyword>
<protein>
    <submittedName>
        <fullName evidence="2">Uncharacterized protein</fullName>
    </submittedName>
</protein>
<evidence type="ECO:0000313" key="3">
    <source>
        <dbReference type="Proteomes" id="UP000256970"/>
    </source>
</evidence>
<dbReference type="InterPro" id="IPR052786">
    <property type="entry name" value="Spore_wall_assembly"/>
</dbReference>
<name>A0A383V935_TETOB</name>
<feature type="transmembrane region" description="Helical" evidence="1">
    <location>
        <begin position="32"/>
        <end position="53"/>
    </location>
</feature>
<evidence type="ECO:0000256" key="1">
    <source>
        <dbReference type="SAM" id="Phobius"/>
    </source>
</evidence>
<accession>A0A383V935</accession>
<dbReference type="PANTHER" id="PTHR34292">
    <property type="entry name" value="OUTER SPORE WALL PROTEIN LDS1"/>
    <property type="match status" value="1"/>
</dbReference>
<keyword evidence="1" id="KW-1133">Transmembrane helix</keyword>
<evidence type="ECO:0000313" key="2">
    <source>
        <dbReference type="EMBL" id="SZX62095.1"/>
    </source>
</evidence>
<proteinExistence type="predicted"/>